<keyword evidence="2" id="KW-1133">Transmembrane helix</keyword>
<accession>A0A5A7PC94</accession>
<sequence>MGSYVQIQNYPKNPIPVLLSSFSKDYYNFRSKHFKHFHFKCWGAAENGGNFTRFIRNVNVDSWAQNVDSPVVASQLSALSLLPYLGFLYFITKSKSAPRLTLFGLYFLLAFVGAATIFLMRSHNMDKGALCDIIVECRLAARWAESLLMVTNLFIVLGLKRALQKTEDKSENTPSVTSQTKDEEKAVGQEIRSQTELVSSKLHASNWRTSRGSLCRYYLLVKSNSSPNDLLLLSRSPIFGLALRPNSFGRAGFGDGLSGGDAKCCCCCCRCWASPYFISISENERPDFRWAEGGGTTVTPINFCDGKLKWDSPSEYAIENKLEGNQ</sequence>
<dbReference type="GO" id="GO:0032259">
    <property type="term" value="P:methylation"/>
    <property type="evidence" value="ECO:0007669"/>
    <property type="project" value="UniProtKB-KW"/>
</dbReference>
<dbReference type="GO" id="GO:0008168">
    <property type="term" value="F:methyltransferase activity"/>
    <property type="evidence" value="ECO:0007669"/>
    <property type="project" value="UniProtKB-KW"/>
</dbReference>
<dbReference type="PANTHER" id="PTHR35473:SF3">
    <property type="entry name" value="1-ACYL-SN-GLYCEROL-3-PHOSPHATE ACYLTRANSFERASE"/>
    <property type="match status" value="1"/>
</dbReference>
<feature type="region of interest" description="Disordered" evidence="1">
    <location>
        <begin position="168"/>
        <end position="192"/>
    </location>
</feature>
<protein>
    <submittedName>
        <fullName evidence="3">AdoMet-dependent rRNA methyltransferase SPB1</fullName>
    </submittedName>
</protein>
<dbReference type="EMBL" id="BKCP01004339">
    <property type="protein sequence ID" value="GER30290.1"/>
    <property type="molecule type" value="Genomic_DNA"/>
</dbReference>
<feature type="transmembrane region" description="Helical" evidence="2">
    <location>
        <begin position="103"/>
        <end position="120"/>
    </location>
</feature>
<feature type="transmembrane region" description="Helical" evidence="2">
    <location>
        <begin position="72"/>
        <end position="91"/>
    </location>
</feature>
<evidence type="ECO:0000313" key="4">
    <source>
        <dbReference type="Proteomes" id="UP000325081"/>
    </source>
</evidence>
<keyword evidence="3" id="KW-0808">Transferase</keyword>
<keyword evidence="4" id="KW-1185">Reference proteome</keyword>
<evidence type="ECO:0000256" key="1">
    <source>
        <dbReference type="SAM" id="MobiDB-lite"/>
    </source>
</evidence>
<organism evidence="3 4">
    <name type="scientific">Striga asiatica</name>
    <name type="common">Asiatic witchweed</name>
    <name type="synonym">Buchnera asiatica</name>
    <dbReference type="NCBI Taxonomy" id="4170"/>
    <lineage>
        <taxon>Eukaryota</taxon>
        <taxon>Viridiplantae</taxon>
        <taxon>Streptophyta</taxon>
        <taxon>Embryophyta</taxon>
        <taxon>Tracheophyta</taxon>
        <taxon>Spermatophyta</taxon>
        <taxon>Magnoliopsida</taxon>
        <taxon>eudicotyledons</taxon>
        <taxon>Gunneridae</taxon>
        <taxon>Pentapetalae</taxon>
        <taxon>asterids</taxon>
        <taxon>lamiids</taxon>
        <taxon>Lamiales</taxon>
        <taxon>Orobanchaceae</taxon>
        <taxon>Buchnereae</taxon>
        <taxon>Striga</taxon>
    </lineage>
</organism>
<dbReference type="Pfam" id="PF12159">
    <property type="entry name" value="DUF3593"/>
    <property type="match status" value="1"/>
</dbReference>
<dbReference type="PANTHER" id="PTHR35473">
    <property type="entry name" value="1-ACYL-SN-GLYCEROL-3-PHOSPHATE ACYLTRANSFERASE"/>
    <property type="match status" value="1"/>
</dbReference>
<proteinExistence type="predicted"/>
<reference evidence="4" key="1">
    <citation type="journal article" date="2019" name="Curr. Biol.">
        <title>Genome Sequence of Striga asiatica Provides Insight into the Evolution of Plant Parasitism.</title>
        <authorList>
            <person name="Yoshida S."/>
            <person name="Kim S."/>
            <person name="Wafula E.K."/>
            <person name="Tanskanen J."/>
            <person name="Kim Y.M."/>
            <person name="Honaas L."/>
            <person name="Yang Z."/>
            <person name="Spallek T."/>
            <person name="Conn C.E."/>
            <person name="Ichihashi Y."/>
            <person name="Cheong K."/>
            <person name="Cui S."/>
            <person name="Der J.P."/>
            <person name="Gundlach H."/>
            <person name="Jiao Y."/>
            <person name="Hori C."/>
            <person name="Ishida J.K."/>
            <person name="Kasahara H."/>
            <person name="Kiba T."/>
            <person name="Kim M.S."/>
            <person name="Koo N."/>
            <person name="Laohavisit A."/>
            <person name="Lee Y.H."/>
            <person name="Lumba S."/>
            <person name="McCourt P."/>
            <person name="Mortimer J.C."/>
            <person name="Mutuku J.M."/>
            <person name="Nomura T."/>
            <person name="Sasaki-Sekimoto Y."/>
            <person name="Seto Y."/>
            <person name="Wang Y."/>
            <person name="Wakatake T."/>
            <person name="Sakakibara H."/>
            <person name="Demura T."/>
            <person name="Yamaguchi S."/>
            <person name="Yoneyama K."/>
            <person name="Manabe R.I."/>
            <person name="Nelson D.C."/>
            <person name="Schulman A.H."/>
            <person name="Timko M.P."/>
            <person name="dePamphilis C.W."/>
            <person name="Choi D."/>
            <person name="Shirasu K."/>
        </authorList>
    </citation>
    <scope>NUCLEOTIDE SEQUENCE [LARGE SCALE GENOMIC DNA]</scope>
    <source>
        <strain evidence="4">cv. UVA1</strain>
    </source>
</reference>
<name>A0A5A7PC94_STRAF</name>
<dbReference type="InterPro" id="IPR021995">
    <property type="entry name" value="DUF3593"/>
</dbReference>
<comment type="caution">
    <text evidence="3">The sequence shown here is derived from an EMBL/GenBank/DDBJ whole genome shotgun (WGS) entry which is preliminary data.</text>
</comment>
<dbReference type="AlphaFoldDB" id="A0A5A7PC94"/>
<gene>
    <name evidence="3" type="ORF">STAS_06224</name>
</gene>
<keyword evidence="3" id="KW-0489">Methyltransferase</keyword>
<keyword evidence="2" id="KW-0472">Membrane</keyword>
<dbReference type="OrthoDB" id="2148490at2759"/>
<evidence type="ECO:0000256" key="2">
    <source>
        <dbReference type="SAM" id="Phobius"/>
    </source>
</evidence>
<evidence type="ECO:0000313" key="3">
    <source>
        <dbReference type="EMBL" id="GER30290.1"/>
    </source>
</evidence>
<dbReference type="Proteomes" id="UP000325081">
    <property type="component" value="Unassembled WGS sequence"/>
</dbReference>
<keyword evidence="2" id="KW-0812">Transmembrane</keyword>